<dbReference type="EMBL" id="JTHE03000051">
    <property type="protein sequence ID" value="MCM1983014.1"/>
    <property type="molecule type" value="Genomic_DNA"/>
</dbReference>
<sequence>MFEAIRQAQPAKLLVVADGPRNDAETELCQQARAITKQIDWDCEVLRNYSDVNLGCRKRVSSGLDWAFEQVEEAIVLEDDCLPHPSFFSYCETLLKRYRNDKRIWCISGDNFQHGKGRGKASYYFSNYNHCWGWASWRRAWQQYDHNLTHWPEFRDGQYLQEILDSAEEVDYWHQIFERLHYFGEPNTWDYAWTLTCWLNRGLTVLPNVNLVSNIGFREDGTHVLSDSPWAEMSTCDIGELKHPSFIARDRAADMYTFDHHFGGLAKRKAKRIDVKLKNKISRIINSNNINRAF</sequence>
<gene>
    <name evidence="1" type="ORF">QQ91_0009285</name>
</gene>
<dbReference type="RefSeq" id="WP_250833312.1">
    <property type="nucleotide sequence ID" value="NZ_JTHE03000051.1"/>
</dbReference>
<evidence type="ECO:0000313" key="1">
    <source>
        <dbReference type="EMBL" id="MCM1983014.1"/>
    </source>
</evidence>
<protein>
    <submittedName>
        <fullName evidence="1">Glycosyltransferase family 2 protein</fullName>
    </submittedName>
</protein>
<reference evidence="1 2" key="1">
    <citation type="journal article" date="2015" name="Genome Announc.">
        <title>Draft Genome Sequence of Filamentous Marine Cyanobacterium Lyngbya confervoides Strain BDU141951.</title>
        <authorList>
            <person name="Chandrababunaidu M.M."/>
            <person name="Sen D."/>
            <person name="Tripathy S."/>
        </authorList>
    </citation>
    <scope>NUCLEOTIDE SEQUENCE [LARGE SCALE GENOMIC DNA]</scope>
    <source>
        <strain evidence="1 2">BDU141951</strain>
    </source>
</reference>
<organism evidence="1 2">
    <name type="scientific">Lyngbya confervoides BDU141951</name>
    <dbReference type="NCBI Taxonomy" id="1574623"/>
    <lineage>
        <taxon>Bacteria</taxon>
        <taxon>Bacillati</taxon>
        <taxon>Cyanobacteriota</taxon>
        <taxon>Cyanophyceae</taxon>
        <taxon>Oscillatoriophycideae</taxon>
        <taxon>Oscillatoriales</taxon>
        <taxon>Microcoleaceae</taxon>
        <taxon>Lyngbya</taxon>
    </lineage>
</organism>
<dbReference type="Gene3D" id="3.90.550.10">
    <property type="entry name" value="Spore Coat Polysaccharide Biosynthesis Protein SpsA, Chain A"/>
    <property type="match status" value="1"/>
</dbReference>
<dbReference type="InterPro" id="IPR029044">
    <property type="entry name" value="Nucleotide-diphossugar_trans"/>
</dbReference>
<dbReference type="AlphaFoldDB" id="A0ABD4T3E3"/>
<name>A0ABD4T3E3_9CYAN</name>
<accession>A0ABD4T3E3</accession>
<comment type="caution">
    <text evidence="1">The sequence shown here is derived from an EMBL/GenBank/DDBJ whole genome shotgun (WGS) entry which is preliminary data.</text>
</comment>
<evidence type="ECO:0000313" key="2">
    <source>
        <dbReference type="Proteomes" id="UP000031561"/>
    </source>
</evidence>
<proteinExistence type="predicted"/>
<dbReference type="SUPFAM" id="SSF53448">
    <property type="entry name" value="Nucleotide-diphospho-sugar transferases"/>
    <property type="match status" value="1"/>
</dbReference>
<keyword evidence="2" id="KW-1185">Reference proteome</keyword>
<dbReference type="Proteomes" id="UP000031561">
    <property type="component" value="Unassembled WGS sequence"/>
</dbReference>